<gene>
    <name evidence="3" type="ORF">FHR20_002688</name>
</gene>
<protein>
    <submittedName>
        <fullName evidence="3">Uncharacterized protein</fullName>
    </submittedName>
</protein>
<name>A0A7X5ZW43_9SPHN</name>
<organism evidence="3 4">
    <name type="scientific">Sphingomonas leidyi</name>
    <dbReference type="NCBI Taxonomy" id="68569"/>
    <lineage>
        <taxon>Bacteria</taxon>
        <taxon>Pseudomonadati</taxon>
        <taxon>Pseudomonadota</taxon>
        <taxon>Alphaproteobacteria</taxon>
        <taxon>Sphingomonadales</taxon>
        <taxon>Sphingomonadaceae</taxon>
        <taxon>Sphingomonas</taxon>
    </lineage>
</organism>
<evidence type="ECO:0000256" key="1">
    <source>
        <dbReference type="SAM" id="MobiDB-lite"/>
    </source>
</evidence>
<keyword evidence="4" id="KW-1185">Reference proteome</keyword>
<comment type="caution">
    <text evidence="3">The sequence shown here is derived from an EMBL/GenBank/DDBJ whole genome shotgun (WGS) entry which is preliminary data.</text>
</comment>
<evidence type="ECO:0000313" key="4">
    <source>
        <dbReference type="Proteomes" id="UP000564677"/>
    </source>
</evidence>
<evidence type="ECO:0000256" key="2">
    <source>
        <dbReference type="SAM" id="SignalP"/>
    </source>
</evidence>
<feature type="signal peptide" evidence="2">
    <location>
        <begin position="1"/>
        <end position="23"/>
    </location>
</feature>
<accession>A0A7X5ZW43</accession>
<sequence length="126" mass="12697">MGKYHVALWAMLAVTAATPPAFAQDAPVAAAKEQAKPKAGTLTGLPGAASSSYARCAPGTPIGGIVVKGGVNPTKRSAEPEGACPSEEATTRTMPSRLSMTPTTIKAVAPAAPQLLKKSISEKGVK</sequence>
<keyword evidence="2" id="KW-0732">Signal</keyword>
<dbReference type="Proteomes" id="UP000564677">
    <property type="component" value="Unassembled WGS sequence"/>
</dbReference>
<feature type="chain" id="PRO_5030593872" evidence="2">
    <location>
        <begin position="24"/>
        <end position="126"/>
    </location>
</feature>
<proteinExistence type="predicted"/>
<reference evidence="3 4" key="1">
    <citation type="submission" date="2020-03" db="EMBL/GenBank/DDBJ databases">
        <title>Genomic Encyclopedia of Type Strains, Phase IV (KMG-IV): sequencing the most valuable type-strain genomes for metagenomic binning, comparative biology and taxonomic classification.</title>
        <authorList>
            <person name="Goeker M."/>
        </authorList>
    </citation>
    <scope>NUCLEOTIDE SEQUENCE [LARGE SCALE GENOMIC DNA]</scope>
    <source>
        <strain evidence="3 4">DSM 4733</strain>
    </source>
</reference>
<dbReference type="AlphaFoldDB" id="A0A7X5ZW43"/>
<dbReference type="RefSeq" id="WP_167300073.1">
    <property type="nucleotide sequence ID" value="NZ_JAASQV010000002.1"/>
</dbReference>
<evidence type="ECO:0000313" key="3">
    <source>
        <dbReference type="EMBL" id="NIJ65726.1"/>
    </source>
</evidence>
<dbReference type="EMBL" id="JAASQV010000002">
    <property type="protein sequence ID" value="NIJ65726.1"/>
    <property type="molecule type" value="Genomic_DNA"/>
</dbReference>
<feature type="region of interest" description="Disordered" evidence="1">
    <location>
        <begin position="71"/>
        <end position="98"/>
    </location>
</feature>